<protein>
    <submittedName>
        <fullName evidence="1">Uncharacterized protein</fullName>
    </submittedName>
</protein>
<accession>A0A948TGQ5</accession>
<proteinExistence type="predicted"/>
<name>A0A948TGQ5_9GAMM</name>
<gene>
    <name evidence="1" type="ORF">H9847_06935</name>
</gene>
<feature type="non-terminal residue" evidence="1">
    <location>
        <position position="83"/>
    </location>
</feature>
<dbReference type="EMBL" id="JAHLFE010000140">
    <property type="protein sequence ID" value="MBU3844584.1"/>
    <property type="molecule type" value="Genomic_DNA"/>
</dbReference>
<reference evidence="1" key="2">
    <citation type="submission" date="2021-04" db="EMBL/GenBank/DDBJ databases">
        <authorList>
            <person name="Gilroy R."/>
        </authorList>
    </citation>
    <scope>NUCLEOTIDE SEQUENCE</scope>
    <source>
        <strain evidence="1">378</strain>
    </source>
</reference>
<evidence type="ECO:0000313" key="2">
    <source>
        <dbReference type="Proteomes" id="UP000733611"/>
    </source>
</evidence>
<dbReference type="AlphaFoldDB" id="A0A948TGQ5"/>
<organism evidence="1 2">
    <name type="scientific">Candidatus Anaerobiospirillum pullicola</name>
    <dbReference type="NCBI Taxonomy" id="2838451"/>
    <lineage>
        <taxon>Bacteria</taxon>
        <taxon>Pseudomonadati</taxon>
        <taxon>Pseudomonadota</taxon>
        <taxon>Gammaproteobacteria</taxon>
        <taxon>Aeromonadales</taxon>
        <taxon>Succinivibrionaceae</taxon>
        <taxon>Anaerobiospirillum</taxon>
    </lineage>
</organism>
<sequence>MVTAITPPALCGSFALQREASTGESCHRAVGSHLFFLINTDCTNGMHNPIKQHKPCGFGSQGQMGDYTTVVVAQADFCAVSES</sequence>
<evidence type="ECO:0000313" key="1">
    <source>
        <dbReference type="EMBL" id="MBU3844584.1"/>
    </source>
</evidence>
<dbReference type="Proteomes" id="UP000733611">
    <property type="component" value="Unassembled WGS sequence"/>
</dbReference>
<reference evidence="1" key="1">
    <citation type="journal article" date="2021" name="PeerJ">
        <title>Extensive microbial diversity within the chicken gut microbiome revealed by metagenomics and culture.</title>
        <authorList>
            <person name="Gilroy R."/>
            <person name="Ravi A."/>
            <person name="Getino M."/>
            <person name="Pursley I."/>
            <person name="Horton D.L."/>
            <person name="Alikhan N.F."/>
            <person name="Baker D."/>
            <person name="Gharbi K."/>
            <person name="Hall N."/>
            <person name="Watson M."/>
            <person name="Adriaenssens E.M."/>
            <person name="Foster-Nyarko E."/>
            <person name="Jarju S."/>
            <person name="Secka A."/>
            <person name="Antonio M."/>
            <person name="Oren A."/>
            <person name="Chaudhuri R.R."/>
            <person name="La Ragione R."/>
            <person name="Hildebrand F."/>
            <person name="Pallen M.J."/>
        </authorList>
    </citation>
    <scope>NUCLEOTIDE SEQUENCE</scope>
    <source>
        <strain evidence="1">378</strain>
    </source>
</reference>
<comment type="caution">
    <text evidence="1">The sequence shown here is derived from an EMBL/GenBank/DDBJ whole genome shotgun (WGS) entry which is preliminary data.</text>
</comment>